<feature type="domain" description="AB hydrolase-1" evidence="3">
    <location>
        <begin position="125"/>
        <end position="303"/>
    </location>
</feature>
<dbReference type="Gene3D" id="3.40.50.1820">
    <property type="entry name" value="alpha/beta hydrolase"/>
    <property type="match status" value="1"/>
</dbReference>
<dbReference type="OMA" id="DITMSPW"/>
<dbReference type="InterPro" id="IPR051601">
    <property type="entry name" value="Serine_prot/Carboxylest_S33"/>
</dbReference>
<evidence type="ECO:0000259" key="3">
    <source>
        <dbReference type="Pfam" id="PF00561"/>
    </source>
</evidence>
<keyword evidence="5" id="KW-1185">Reference proteome</keyword>
<evidence type="ECO:0000313" key="4">
    <source>
        <dbReference type="EMBL" id="ETS87506.1"/>
    </source>
</evidence>
<dbReference type="Proteomes" id="UP000030651">
    <property type="component" value="Unassembled WGS sequence"/>
</dbReference>
<accession>W3XQG2</accession>
<organism evidence="4 5">
    <name type="scientific">Pestalotiopsis fici (strain W106-1 / CGMCC3.15140)</name>
    <dbReference type="NCBI Taxonomy" id="1229662"/>
    <lineage>
        <taxon>Eukaryota</taxon>
        <taxon>Fungi</taxon>
        <taxon>Dikarya</taxon>
        <taxon>Ascomycota</taxon>
        <taxon>Pezizomycotina</taxon>
        <taxon>Sordariomycetes</taxon>
        <taxon>Xylariomycetidae</taxon>
        <taxon>Amphisphaeriales</taxon>
        <taxon>Sporocadaceae</taxon>
        <taxon>Pestalotiopsis</taxon>
    </lineage>
</organism>
<reference evidence="5" key="1">
    <citation type="journal article" date="2015" name="BMC Genomics">
        <title>Genomic and transcriptomic analysis of the endophytic fungus Pestalotiopsis fici reveals its lifestyle and high potential for synthesis of natural products.</title>
        <authorList>
            <person name="Wang X."/>
            <person name="Zhang X."/>
            <person name="Liu L."/>
            <person name="Xiang M."/>
            <person name="Wang W."/>
            <person name="Sun X."/>
            <person name="Che Y."/>
            <person name="Guo L."/>
            <person name="Liu G."/>
            <person name="Guo L."/>
            <person name="Wang C."/>
            <person name="Yin W.B."/>
            <person name="Stadler M."/>
            <person name="Zhang X."/>
            <person name="Liu X."/>
        </authorList>
    </citation>
    <scope>NUCLEOTIDE SEQUENCE [LARGE SCALE GENOMIC DNA]</scope>
    <source>
        <strain evidence="5">W106-1 / CGMCC3.15140</strain>
    </source>
</reference>
<protein>
    <recommendedName>
        <fullName evidence="3">AB hydrolase-1 domain-containing protein</fullName>
    </recommendedName>
</protein>
<comment type="similarity">
    <text evidence="1">Belongs to the peptidase S33 family.</text>
</comment>
<dbReference type="EMBL" id="KI912109">
    <property type="protein sequence ID" value="ETS87506.1"/>
    <property type="molecule type" value="Genomic_DNA"/>
</dbReference>
<evidence type="ECO:0000256" key="1">
    <source>
        <dbReference type="ARBA" id="ARBA00010088"/>
    </source>
</evidence>
<dbReference type="Pfam" id="PF00561">
    <property type="entry name" value="Abhydrolase_1"/>
    <property type="match status" value="1"/>
</dbReference>
<sequence length="577" mass="65903">MSARHDIAIKPAELLGILHIPIRGLEAAAKTKVFYTRKRMDKNGRMVEQRCEAGVEVDRTPCSVQVQFEVPLDHRTTRHHDFEHLNIVLTSTFVFGGLETGSIKTVEELQSQLKQRENITVFLCGGPGDYNPAERNPLFNVEYLKNDGCLIFLDYRGTGSSHEIRDRSKPARHVEEVQLQQRYINLLRPEPWVRKADKKPPRNETEVRAMANLLSLFRQDSIVYDLESIRQCLFGPGSTRKWNIFGQSYGGWVSLTYLSQYPRSLASSTITAGLAPITASPDEAYSKLFQVVKERNDAYYRQYPDDIHRVKRIVEYLLDYETNRNPGVGLEIQNGRLTARRFLCIGRGLGARDRFSRLHDLIERMYEDLEESGDLDRRTLDLYCSSEDSWGFDRRPLYAVLHEAMYCRGAASNWSAQRVARSMPEFSWAGVGREISELLLGSQCKQESDEYKIYFSGEMVYPFMFEDYDALVPLAGVAEALARHVWVDPYNDEALHHNQVPVYALSYESDMHVNTELAKATAGVIGKNADKDARVVPIRHKILTKIPGNGRDFQHASLRSDVEAVLRELKDLIKGSE</sequence>
<gene>
    <name evidence="4" type="ORF">PFICI_01334</name>
</gene>
<dbReference type="GeneID" id="19266347"/>
<dbReference type="HOGENOM" id="CLU_024518_2_1_1"/>
<dbReference type="AlphaFoldDB" id="W3XQG2"/>
<dbReference type="InterPro" id="IPR029058">
    <property type="entry name" value="AB_hydrolase_fold"/>
</dbReference>
<dbReference type="GO" id="GO:0016787">
    <property type="term" value="F:hydrolase activity"/>
    <property type="evidence" value="ECO:0007669"/>
    <property type="project" value="UniProtKB-KW"/>
</dbReference>
<proteinExistence type="inferred from homology"/>
<dbReference type="eggNOG" id="ENOG502QSNW">
    <property type="taxonomic scope" value="Eukaryota"/>
</dbReference>
<dbReference type="PANTHER" id="PTHR43248:SF2">
    <property type="entry name" value="PROLYL AMINOPEPTIDASE"/>
    <property type="match status" value="1"/>
</dbReference>
<dbReference type="InParanoid" id="W3XQG2"/>
<keyword evidence="2" id="KW-0378">Hydrolase</keyword>
<dbReference type="RefSeq" id="XP_007828106.1">
    <property type="nucleotide sequence ID" value="XM_007829915.1"/>
</dbReference>
<evidence type="ECO:0000313" key="5">
    <source>
        <dbReference type="Proteomes" id="UP000030651"/>
    </source>
</evidence>
<dbReference type="SUPFAM" id="SSF53474">
    <property type="entry name" value="alpha/beta-Hydrolases"/>
    <property type="match status" value="1"/>
</dbReference>
<evidence type="ECO:0000256" key="2">
    <source>
        <dbReference type="ARBA" id="ARBA00022801"/>
    </source>
</evidence>
<dbReference type="PANTHER" id="PTHR43248">
    <property type="entry name" value="2-SUCCINYL-6-HYDROXY-2,4-CYCLOHEXADIENE-1-CARBOXYLATE SYNTHASE"/>
    <property type="match status" value="1"/>
</dbReference>
<dbReference type="InterPro" id="IPR000073">
    <property type="entry name" value="AB_hydrolase_1"/>
</dbReference>
<dbReference type="KEGG" id="pfy:PFICI_01334"/>
<name>W3XQG2_PESFW</name>
<dbReference type="OrthoDB" id="1898734at2759"/>